<feature type="domain" description="TonB-dependent receptor plug" evidence="9">
    <location>
        <begin position="125"/>
        <end position="250"/>
    </location>
</feature>
<dbReference type="InterPro" id="IPR008969">
    <property type="entry name" value="CarboxyPept-like_regulatory"/>
</dbReference>
<dbReference type="EMBL" id="FOKK01000007">
    <property type="protein sequence ID" value="SFB32165.1"/>
    <property type="molecule type" value="Genomic_DNA"/>
</dbReference>
<dbReference type="STRING" id="237018.SAMN04489723_107133"/>
<evidence type="ECO:0000256" key="1">
    <source>
        <dbReference type="ARBA" id="ARBA00004571"/>
    </source>
</evidence>
<evidence type="ECO:0000256" key="5">
    <source>
        <dbReference type="ARBA" id="ARBA00023136"/>
    </source>
</evidence>
<dbReference type="FunFam" id="2.170.130.10:FF:000008">
    <property type="entry name" value="SusC/RagA family TonB-linked outer membrane protein"/>
    <property type="match status" value="1"/>
</dbReference>
<dbReference type="Proteomes" id="UP000198790">
    <property type="component" value="Unassembled WGS sequence"/>
</dbReference>
<dbReference type="InterPro" id="IPR037066">
    <property type="entry name" value="Plug_dom_sf"/>
</dbReference>
<evidence type="ECO:0000256" key="3">
    <source>
        <dbReference type="ARBA" id="ARBA00022452"/>
    </source>
</evidence>
<dbReference type="Gene3D" id="2.60.40.1120">
    <property type="entry name" value="Carboxypeptidase-like, regulatory domain"/>
    <property type="match status" value="1"/>
</dbReference>
<organism evidence="10 11">
    <name type="scientific">Algoriphagus aquimarinus</name>
    <dbReference type="NCBI Taxonomy" id="237018"/>
    <lineage>
        <taxon>Bacteria</taxon>
        <taxon>Pseudomonadati</taxon>
        <taxon>Bacteroidota</taxon>
        <taxon>Cytophagia</taxon>
        <taxon>Cytophagales</taxon>
        <taxon>Cyclobacteriaceae</taxon>
        <taxon>Algoriphagus</taxon>
    </lineage>
</organism>
<evidence type="ECO:0000259" key="9">
    <source>
        <dbReference type="Pfam" id="PF07715"/>
    </source>
</evidence>
<dbReference type="InterPro" id="IPR039426">
    <property type="entry name" value="TonB-dep_rcpt-like"/>
</dbReference>
<dbReference type="Pfam" id="PF07715">
    <property type="entry name" value="Plug"/>
    <property type="match status" value="1"/>
</dbReference>
<evidence type="ECO:0000313" key="10">
    <source>
        <dbReference type="EMBL" id="SFB32165.1"/>
    </source>
</evidence>
<dbReference type="OrthoDB" id="9768177at2"/>
<keyword evidence="8" id="KW-0732">Signal</keyword>
<keyword evidence="2 7" id="KW-0813">Transport</keyword>
<evidence type="ECO:0000256" key="4">
    <source>
        <dbReference type="ARBA" id="ARBA00022692"/>
    </source>
</evidence>
<dbReference type="GO" id="GO:0009279">
    <property type="term" value="C:cell outer membrane"/>
    <property type="evidence" value="ECO:0007669"/>
    <property type="project" value="UniProtKB-SubCell"/>
</dbReference>
<protein>
    <submittedName>
        <fullName evidence="10">TonB-linked outer membrane protein, SusC/RagA family</fullName>
    </submittedName>
</protein>
<dbReference type="InterPro" id="IPR023996">
    <property type="entry name" value="TonB-dep_OMP_SusC/RagA"/>
</dbReference>
<accession>A0A1I1A2J7</accession>
<evidence type="ECO:0000256" key="7">
    <source>
        <dbReference type="PROSITE-ProRule" id="PRU01360"/>
    </source>
</evidence>
<dbReference type="AlphaFoldDB" id="A0A1I1A2J7"/>
<keyword evidence="11" id="KW-1185">Reference proteome</keyword>
<dbReference type="InterPro" id="IPR012910">
    <property type="entry name" value="Plug_dom"/>
</dbReference>
<dbReference type="NCBIfam" id="TIGR04056">
    <property type="entry name" value="OMP_RagA_SusC"/>
    <property type="match status" value="1"/>
</dbReference>
<name>A0A1I1A2J7_9BACT</name>
<dbReference type="Pfam" id="PF13715">
    <property type="entry name" value="CarbopepD_reg_2"/>
    <property type="match status" value="1"/>
</dbReference>
<keyword evidence="5 7" id="KW-0472">Membrane</keyword>
<gene>
    <name evidence="10" type="ORF">SAMN04489723_107133</name>
</gene>
<dbReference type="SUPFAM" id="SSF56935">
    <property type="entry name" value="Porins"/>
    <property type="match status" value="1"/>
</dbReference>
<keyword evidence="6 7" id="KW-0998">Cell outer membrane</keyword>
<comment type="similarity">
    <text evidence="7">Belongs to the TonB-dependent receptor family.</text>
</comment>
<dbReference type="Gene3D" id="2.170.130.10">
    <property type="entry name" value="TonB-dependent receptor, plug domain"/>
    <property type="match status" value="1"/>
</dbReference>
<evidence type="ECO:0000256" key="8">
    <source>
        <dbReference type="SAM" id="SignalP"/>
    </source>
</evidence>
<keyword evidence="4 7" id="KW-0812">Transmembrane</keyword>
<feature type="signal peptide" evidence="8">
    <location>
        <begin position="1"/>
        <end position="30"/>
    </location>
</feature>
<dbReference type="RefSeq" id="WP_092897341.1">
    <property type="nucleotide sequence ID" value="NZ_FOKK01000007.1"/>
</dbReference>
<proteinExistence type="inferred from homology"/>
<reference evidence="10 11" key="1">
    <citation type="submission" date="2016-10" db="EMBL/GenBank/DDBJ databases">
        <authorList>
            <person name="de Groot N.N."/>
        </authorList>
    </citation>
    <scope>NUCLEOTIDE SEQUENCE [LARGE SCALE GENOMIC DNA]</scope>
    <source>
        <strain evidence="10 11">DSM 23399</strain>
    </source>
</reference>
<evidence type="ECO:0000256" key="2">
    <source>
        <dbReference type="ARBA" id="ARBA00022448"/>
    </source>
</evidence>
<dbReference type="InterPro" id="IPR036942">
    <property type="entry name" value="Beta-barrel_TonB_sf"/>
</dbReference>
<keyword evidence="3 7" id="KW-1134">Transmembrane beta strand</keyword>
<comment type="subcellular location">
    <subcellularLocation>
        <location evidence="1 7">Cell outer membrane</location>
        <topology evidence="1 7">Multi-pass membrane protein</topology>
    </subcellularLocation>
</comment>
<evidence type="ECO:0000313" key="11">
    <source>
        <dbReference type="Proteomes" id="UP000198790"/>
    </source>
</evidence>
<dbReference type="Gene3D" id="2.40.170.20">
    <property type="entry name" value="TonB-dependent receptor, beta-barrel domain"/>
    <property type="match status" value="1"/>
</dbReference>
<sequence>MNVRLPYFRKCSFVLLLLIGVMVLSNVSYAQQSTVKGTVITADDPMGLPGVNVLLKGTTVGTVTDIDGNYSINVPNGNGILVFSMIGFEKQEAEVGSRTIIDITLAEDISALDEVVVVGYGTVKKSDLTGSVGVLKKADFNAGVITSAEQLLAGKIPGVQVVQNSAEPGGAISVNIRGVGSVNSGNSPLYVIDGLPMDNSLAVSGSGSNFDQKTSRNPLSSLNPGDIESIEVLKDASSTAIYGARGANGVILITTKKGSTGALKTNYDFYLGVQNVAKKLDVLNPTEYQSILNSIIEDGGGSESERVKDLQGTGTNWQDQVYQDNALVQSHNLSFTGGNDKTQFYAGLNYFDQDGVVKNSSYERFGFRLNLEHKVTDKFVLGTALNSTYTKDTYFPSGFSINEGAGVLYSAYNYDPTISPYNADGSYNRSSFMTMDSPLALINGKTSSSNGYRTFGTFYMQYFLTKELSFRVNLGGDINSQQRDTFVDRSTIDGSANGGIASVLTGSRSNYLFEGLLNYNKVVGEHSISSVFGATTQRFVSTNFNGTARGFPSDVLKTNNLSLGDPLLYTLSNSRSSNQLLSYLGRVNYIYKNKYLLTASIRADGSSRFGANNRFGYFPSIAASWKINEEAFFSGIEETVSTLKLRTSWGRTGNQEIGNYQAITTFGNGPIAVMDDKQVKTLDPTRIGNEDLVWETTEQFNVGIDYGFFQDRLQGSIDYYKKNTFNMLLNLPIPTETGFTTQTRNVGSVQNSGFEFGLTSTNINSNSFKWTTNLLFNALENEVTDLGGIPRIVTGSAGFSNQISVIEEGLPLNSFYGYEILGIWQEGDDFDLTNDNVAPGDFKYRDVDGNGVVNSDDRVILGNSFPKFIWSIGNTLTYKGFELYAFFEGQEGLQMYNGNLAETYFPISFRRNKLAEPMQNRWTAENPSNVYPSFINPLGQGQKSVNSYTVEDASYVRLNTVRLSYNLNVKSKLINSAKVYVTGQNLVTWTSYSGLDPAVNPNGGANLRIDFNAYPIARTFMGGVILQF</sequence>
<feature type="chain" id="PRO_5011749903" evidence="8">
    <location>
        <begin position="31"/>
        <end position="1028"/>
    </location>
</feature>
<dbReference type="PROSITE" id="PS52016">
    <property type="entry name" value="TONB_DEPENDENT_REC_3"/>
    <property type="match status" value="1"/>
</dbReference>
<dbReference type="SUPFAM" id="SSF49464">
    <property type="entry name" value="Carboxypeptidase regulatory domain-like"/>
    <property type="match status" value="1"/>
</dbReference>
<dbReference type="NCBIfam" id="TIGR04057">
    <property type="entry name" value="SusC_RagA_signa"/>
    <property type="match status" value="1"/>
</dbReference>
<dbReference type="InterPro" id="IPR023997">
    <property type="entry name" value="TonB-dep_OMP_SusC/RagA_CS"/>
</dbReference>
<evidence type="ECO:0000256" key="6">
    <source>
        <dbReference type="ARBA" id="ARBA00023237"/>
    </source>
</evidence>